<evidence type="ECO:0000256" key="4">
    <source>
        <dbReference type="ARBA" id="ARBA00023110"/>
    </source>
</evidence>
<comment type="function">
    <text evidence="8">PPIases accelerate the folding of proteins. It catalyzes the cis-trans isomerization of proline imidic peptide bonds in oligopeptides.</text>
</comment>
<comment type="subcellular location">
    <subcellularLocation>
        <location evidence="2 8">Nucleus</location>
    </subcellularLocation>
</comment>
<dbReference type="InterPro" id="IPR035538">
    <property type="entry name" value="Cyclophilin_PPIL4"/>
</dbReference>
<dbReference type="InterPro" id="IPR035542">
    <property type="entry name" value="CRIP"/>
</dbReference>
<dbReference type="Pfam" id="PF00160">
    <property type="entry name" value="Pro_isomerase"/>
    <property type="match status" value="1"/>
</dbReference>
<evidence type="ECO:0000256" key="7">
    <source>
        <dbReference type="PROSITE-ProRule" id="PRU00176"/>
    </source>
</evidence>
<comment type="similarity">
    <text evidence="8">Belongs to the cyclophilin-type PPIase family. PPIL4 subfamily.</text>
</comment>
<dbReference type="PANTHER" id="PTHR45843">
    <property type="entry name" value="PEPTIDYL-PROLYL CIS-TRANS ISOMERASE-LIKE 4"/>
    <property type="match status" value="1"/>
</dbReference>
<dbReference type="InterPro" id="IPR002130">
    <property type="entry name" value="Cyclophilin-type_PPIase_dom"/>
</dbReference>
<dbReference type="EC" id="5.2.1.8" evidence="8"/>
<dbReference type="InterPro" id="IPR012677">
    <property type="entry name" value="Nucleotide-bd_a/b_plait_sf"/>
</dbReference>
<keyword evidence="3 7" id="KW-0694">RNA-binding</keyword>
<evidence type="ECO:0000256" key="6">
    <source>
        <dbReference type="ARBA" id="ARBA00023242"/>
    </source>
</evidence>
<dbReference type="EMBL" id="CP126209">
    <property type="protein sequence ID" value="WIA10705.1"/>
    <property type="molecule type" value="Genomic_DNA"/>
</dbReference>
<feature type="compositionally biased region" description="Basic and acidic residues" evidence="9">
    <location>
        <begin position="495"/>
        <end position="582"/>
    </location>
</feature>
<gene>
    <name evidence="12" type="ORF">OEZ85_010883</name>
</gene>
<dbReference type="InterPro" id="IPR000504">
    <property type="entry name" value="RRM_dom"/>
</dbReference>
<protein>
    <recommendedName>
        <fullName evidence="8">Peptidyl-prolyl cis-trans isomerase</fullName>
        <shortName evidence="8">PPIase</shortName>
        <ecNumber evidence="8">5.2.1.8</ecNumber>
    </recommendedName>
</protein>
<dbReference type="SMART" id="SM00360">
    <property type="entry name" value="RRM"/>
    <property type="match status" value="1"/>
</dbReference>
<evidence type="ECO:0000259" key="11">
    <source>
        <dbReference type="PROSITE" id="PS50102"/>
    </source>
</evidence>
<sequence>MAVLLETSKGDIVIDLYVEDAPNTCKNFLKLCKVKYYNNCIFHNVQRDFIAQTGDPTGTGKGGESVYGLMYGSQARFFEDEISPKRKHARRGAVGMASAGPGLNASQFYITLGDALDSLDEKHTLFGQVSEGLEVLEAMSEVPVDGAGRPMQNIRIRHAILLDDPFDDPPQLADLIPDASPAPQFEHGDRLEEDWVPVEDSRPAEEIEKESRQAEAANRAVVLEMIGDLPEADVKPPSNMLFICKLNPVTSEEDLEIIFSRFGNVTSCDIIRDYKTGDSLCYGFIGYDNDAACEAAYFKMNNVLIDDRRIRVDFSQSVSHIWKQFKRHGKRGGTSDMAAEASGHERGRPGGDGRFERKNQPPQQQQQGDRGLLLFDHHDARLQQQQQQQQQVERNGGGERQQRRWDAPAAAAAGGGGSSKRSRSRSRGRSRSSSRSRSRSRDGSKKHKKQKKEKKEKHKKEKAHKHHSRERSKERVPAAAAAAAAPYSSRGQQQEQRDGGSRHHTREEQHRGGSRDERDRREHARVGSRDEGWGDRHAAGYEQRRPRSRERSRERCYEGGDERDRDSRDAGGREHGGSSRYR</sequence>
<evidence type="ECO:0000313" key="13">
    <source>
        <dbReference type="Proteomes" id="UP001244341"/>
    </source>
</evidence>
<keyword evidence="4 8" id="KW-0697">Rotamase</keyword>
<evidence type="ECO:0000256" key="9">
    <source>
        <dbReference type="SAM" id="MobiDB-lite"/>
    </source>
</evidence>
<evidence type="ECO:0000313" key="12">
    <source>
        <dbReference type="EMBL" id="WIA10705.1"/>
    </source>
</evidence>
<evidence type="ECO:0000256" key="2">
    <source>
        <dbReference type="ARBA" id="ARBA00004123"/>
    </source>
</evidence>
<dbReference type="InterPro" id="IPR029000">
    <property type="entry name" value="Cyclophilin-like_dom_sf"/>
</dbReference>
<feature type="compositionally biased region" description="Low complexity" evidence="9">
    <location>
        <begin position="383"/>
        <end position="394"/>
    </location>
</feature>
<feature type="compositionally biased region" description="Basic and acidic residues" evidence="9">
    <location>
        <begin position="396"/>
        <end position="406"/>
    </location>
</feature>
<organism evidence="12 13">
    <name type="scientific">Tetradesmus obliquus</name>
    <name type="common">Green alga</name>
    <name type="synonym">Acutodesmus obliquus</name>
    <dbReference type="NCBI Taxonomy" id="3088"/>
    <lineage>
        <taxon>Eukaryota</taxon>
        <taxon>Viridiplantae</taxon>
        <taxon>Chlorophyta</taxon>
        <taxon>core chlorophytes</taxon>
        <taxon>Chlorophyceae</taxon>
        <taxon>CS clade</taxon>
        <taxon>Sphaeropleales</taxon>
        <taxon>Scenedesmaceae</taxon>
        <taxon>Tetradesmus</taxon>
    </lineage>
</organism>
<evidence type="ECO:0000256" key="3">
    <source>
        <dbReference type="ARBA" id="ARBA00022884"/>
    </source>
</evidence>
<dbReference type="SUPFAM" id="SSF50891">
    <property type="entry name" value="Cyclophilin-like"/>
    <property type="match status" value="1"/>
</dbReference>
<dbReference type="CDD" id="cd12235">
    <property type="entry name" value="RRM_PPIL4"/>
    <property type="match status" value="1"/>
</dbReference>
<dbReference type="SUPFAM" id="SSF54928">
    <property type="entry name" value="RNA-binding domain, RBD"/>
    <property type="match status" value="1"/>
</dbReference>
<feature type="compositionally biased region" description="Basic residues" evidence="9">
    <location>
        <begin position="420"/>
        <end position="470"/>
    </location>
</feature>
<dbReference type="Pfam" id="PF00076">
    <property type="entry name" value="RRM_1"/>
    <property type="match status" value="1"/>
</dbReference>
<keyword evidence="13" id="KW-1185">Reference proteome</keyword>
<dbReference type="PANTHER" id="PTHR45843:SF1">
    <property type="entry name" value="PEPTIDYL-PROLYL CIS-TRANS ISOMERASE-LIKE 4"/>
    <property type="match status" value="1"/>
</dbReference>
<feature type="region of interest" description="Disordered" evidence="9">
    <location>
        <begin position="382"/>
        <end position="582"/>
    </location>
</feature>
<evidence type="ECO:0000256" key="1">
    <source>
        <dbReference type="ARBA" id="ARBA00000971"/>
    </source>
</evidence>
<feature type="compositionally biased region" description="Basic and acidic residues" evidence="9">
    <location>
        <begin position="342"/>
        <end position="359"/>
    </location>
</feature>
<evidence type="ECO:0000256" key="8">
    <source>
        <dbReference type="RuleBase" id="RU365081"/>
    </source>
</evidence>
<dbReference type="PROSITE" id="PS50102">
    <property type="entry name" value="RRM"/>
    <property type="match status" value="1"/>
</dbReference>
<keyword evidence="5 8" id="KW-0413">Isomerase</keyword>
<proteinExistence type="inferred from homology"/>
<dbReference type="Proteomes" id="UP001244341">
    <property type="component" value="Chromosome 2b"/>
</dbReference>
<keyword evidence="6 8" id="KW-0539">Nucleus</keyword>
<dbReference type="Gene3D" id="2.40.100.10">
    <property type="entry name" value="Cyclophilin-like"/>
    <property type="match status" value="1"/>
</dbReference>
<feature type="domain" description="PPIase cyclophilin-type" evidence="10">
    <location>
        <begin position="10"/>
        <end position="161"/>
    </location>
</feature>
<dbReference type="InterPro" id="IPR035979">
    <property type="entry name" value="RBD_domain_sf"/>
</dbReference>
<evidence type="ECO:0000259" key="10">
    <source>
        <dbReference type="PROSITE" id="PS50072"/>
    </source>
</evidence>
<feature type="region of interest" description="Disordered" evidence="9">
    <location>
        <begin position="327"/>
        <end position="368"/>
    </location>
</feature>
<feature type="domain" description="RRM" evidence="11">
    <location>
        <begin position="239"/>
        <end position="317"/>
    </location>
</feature>
<name>A0ABY8TNK7_TETOB</name>
<dbReference type="CDD" id="cd01921">
    <property type="entry name" value="cyclophilin_RRM"/>
    <property type="match status" value="1"/>
</dbReference>
<dbReference type="Gene3D" id="3.30.70.330">
    <property type="match status" value="1"/>
</dbReference>
<accession>A0ABY8TNK7</accession>
<reference evidence="12 13" key="1">
    <citation type="submission" date="2023-05" db="EMBL/GenBank/DDBJ databases">
        <title>A 100% complete, gapless, phased diploid assembly of the Scenedesmus obliquus UTEX 3031 genome.</title>
        <authorList>
            <person name="Biondi T.C."/>
            <person name="Hanschen E.R."/>
            <person name="Kwon T."/>
            <person name="Eng W."/>
            <person name="Kruse C.P.S."/>
            <person name="Koehler S.I."/>
            <person name="Kunde Y."/>
            <person name="Gleasner C.D."/>
            <person name="You Mak K.T."/>
            <person name="Polle J."/>
            <person name="Hovde B.T."/>
            <person name="Starkenburg S.R."/>
        </authorList>
    </citation>
    <scope>NUCLEOTIDE SEQUENCE [LARGE SCALE GENOMIC DNA]</scope>
    <source>
        <strain evidence="12 13">DOE0152z</strain>
    </source>
</reference>
<comment type="catalytic activity">
    <reaction evidence="1 8">
        <text>[protein]-peptidylproline (omega=180) = [protein]-peptidylproline (omega=0)</text>
        <dbReference type="Rhea" id="RHEA:16237"/>
        <dbReference type="Rhea" id="RHEA-COMP:10747"/>
        <dbReference type="Rhea" id="RHEA-COMP:10748"/>
        <dbReference type="ChEBI" id="CHEBI:83833"/>
        <dbReference type="ChEBI" id="CHEBI:83834"/>
        <dbReference type="EC" id="5.2.1.8"/>
    </reaction>
</comment>
<evidence type="ECO:0000256" key="5">
    <source>
        <dbReference type="ARBA" id="ARBA00023235"/>
    </source>
</evidence>
<dbReference type="PRINTS" id="PR00153">
    <property type="entry name" value="CSAPPISMRASE"/>
</dbReference>
<dbReference type="PROSITE" id="PS50072">
    <property type="entry name" value="CSA_PPIASE_2"/>
    <property type="match status" value="1"/>
</dbReference>